<comment type="caution">
    <text evidence="2">The sequence shown here is derived from an EMBL/GenBank/DDBJ whole genome shotgun (WGS) entry which is preliminary data.</text>
</comment>
<dbReference type="AlphaFoldDB" id="A0A1G2HUW8"/>
<evidence type="ECO:0000313" key="2">
    <source>
        <dbReference type="EMBL" id="OGZ66344.1"/>
    </source>
</evidence>
<protein>
    <submittedName>
        <fullName evidence="2">Uncharacterized protein</fullName>
    </submittedName>
</protein>
<proteinExistence type="predicted"/>
<gene>
    <name evidence="2" type="ORF">A2822_04770</name>
</gene>
<feature type="region of interest" description="Disordered" evidence="1">
    <location>
        <begin position="1"/>
        <end position="26"/>
    </location>
</feature>
<accession>A0A1G2HUW8</accession>
<dbReference type="EMBL" id="MHOP01000006">
    <property type="protein sequence ID" value="OGZ66344.1"/>
    <property type="molecule type" value="Genomic_DNA"/>
</dbReference>
<evidence type="ECO:0000313" key="3">
    <source>
        <dbReference type="Proteomes" id="UP000178774"/>
    </source>
</evidence>
<name>A0A1G2HUW8_9BACT</name>
<dbReference type="Proteomes" id="UP000178774">
    <property type="component" value="Unassembled WGS sequence"/>
</dbReference>
<evidence type="ECO:0000256" key="1">
    <source>
        <dbReference type="SAM" id="MobiDB-lite"/>
    </source>
</evidence>
<reference evidence="2 3" key="1">
    <citation type="journal article" date="2016" name="Nat. Commun.">
        <title>Thousands of microbial genomes shed light on interconnected biogeochemical processes in an aquifer system.</title>
        <authorList>
            <person name="Anantharaman K."/>
            <person name="Brown C.T."/>
            <person name="Hug L.A."/>
            <person name="Sharon I."/>
            <person name="Castelle C.J."/>
            <person name="Probst A.J."/>
            <person name="Thomas B.C."/>
            <person name="Singh A."/>
            <person name="Wilkins M.J."/>
            <person name="Karaoz U."/>
            <person name="Brodie E.L."/>
            <person name="Williams K.H."/>
            <person name="Hubbard S.S."/>
            <person name="Banfield J.F."/>
        </authorList>
    </citation>
    <scope>NUCLEOTIDE SEQUENCE [LARGE SCALE GENOMIC DNA]</scope>
</reference>
<organism evidence="2 3">
    <name type="scientific">Candidatus Staskawiczbacteria bacterium RIFCSPHIGHO2_01_FULL_41_41</name>
    <dbReference type="NCBI Taxonomy" id="1802203"/>
    <lineage>
        <taxon>Bacteria</taxon>
        <taxon>Candidatus Staskawicziibacteriota</taxon>
    </lineage>
</organism>
<sequence length="318" mass="35881">MPEREPSFEPEISAQESVSGPTPEQLKMENVETELLPEIVEMVMEKVRDINEKDIAYSGVARSGVEPTFGLQLSPEISDMESGEKALKSVLQDGLLSVSKEDSIPHNVYFNINGRCKNIYEQGVSDFPITEKDKPQVYYGRFSAGRLNIMFDMSFLKEADLDFYLHHSKNPRGHSVAAEGLKKGQYMVNPSPEDASVVIDTIRNGQETESYAPGTGFVTCSDIDQKYFLGVVVPAILRAATDQEREQYGTSYIIDDSKDAETKKQEYVKMVEKTMLEIYKDGPNMLIPVYDAEGNLLWPKQMTYDEVKSLLEKKKENK</sequence>